<proteinExistence type="predicted"/>
<feature type="domain" description="YoaR-like putative peptidoglycan binding" evidence="2">
    <location>
        <begin position="83"/>
        <end position="197"/>
    </location>
</feature>
<dbReference type="Pfam" id="PF12229">
    <property type="entry name" value="PG_binding_4"/>
    <property type="match status" value="1"/>
</dbReference>
<sequence>MITNFKINKSFIVFVIISIAFLSLILFFIKTKVTSKMFPNVYIDKTNVGYMKKEDILKMYQEKNNHLNQLTLYVTYKNEPIGTFSAQLLNLHYNIDDITEKGYLVGRSSYKPSRYLQQFYTIFGLKKYDFQTQIEFDRTIVEDFTEDIRNSYNIQPKNALFKFENGRVTQFNEPKNGLKIQDTQFLYEVSEKIHQLKNTPSNEKIVIILHDQVLKPTIALAETNTYGIEELIGEGKSDFTHSIPERIFNLTLATSKFNGVIIPKNEIFSFADTVGDISHLTGYKPAYIIKGGRTVLGDGGGVCQVSTTVFRAALNTGLPIIEQHPHAYRVSYYENDGKPGLDATIFAPSVDLKFKNDTPSNILIQTEIDTEKNLLFFRFYGKKDFRKIDISPVTLYDIQQPPPAIFQEDPTLQKGITRQVDFPAWGGKTTFDYKVSLNGKMLFEKQFFSNYRPWQAVYLVGTKE</sequence>
<accession>A0A2M7QJM4</accession>
<dbReference type="Proteomes" id="UP000229401">
    <property type="component" value="Unassembled WGS sequence"/>
</dbReference>
<dbReference type="Pfam" id="PF04294">
    <property type="entry name" value="VanW"/>
    <property type="match status" value="1"/>
</dbReference>
<keyword evidence="1" id="KW-0472">Membrane</keyword>
<evidence type="ECO:0000256" key="1">
    <source>
        <dbReference type="SAM" id="Phobius"/>
    </source>
</evidence>
<dbReference type="InterPro" id="IPR007391">
    <property type="entry name" value="Vancomycin_resist_VanW"/>
</dbReference>
<protein>
    <recommendedName>
        <fullName evidence="2">YoaR-like putative peptidoglycan binding domain-containing protein</fullName>
    </recommendedName>
</protein>
<evidence type="ECO:0000259" key="2">
    <source>
        <dbReference type="Pfam" id="PF12229"/>
    </source>
</evidence>
<gene>
    <name evidence="3" type="ORF">COY87_00540</name>
</gene>
<dbReference type="PANTHER" id="PTHR35788:SF1">
    <property type="entry name" value="EXPORTED PROTEIN"/>
    <property type="match status" value="1"/>
</dbReference>
<reference evidence="4" key="1">
    <citation type="submission" date="2017-09" db="EMBL/GenBank/DDBJ databases">
        <title>Depth-based differentiation of microbial function through sediment-hosted aquifers and enrichment of novel symbionts in the deep terrestrial subsurface.</title>
        <authorList>
            <person name="Probst A.J."/>
            <person name="Ladd B."/>
            <person name="Jarett J.K."/>
            <person name="Geller-Mcgrath D.E."/>
            <person name="Sieber C.M.K."/>
            <person name="Emerson J.B."/>
            <person name="Anantharaman K."/>
            <person name="Thomas B.C."/>
            <person name="Malmstrom R."/>
            <person name="Stieglmeier M."/>
            <person name="Klingl A."/>
            <person name="Woyke T."/>
            <person name="Ryan C.M."/>
            <person name="Banfield J.F."/>
        </authorList>
    </citation>
    <scope>NUCLEOTIDE SEQUENCE [LARGE SCALE GENOMIC DNA]</scope>
</reference>
<dbReference type="AlphaFoldDB" id="A0A2M7QJM4"/>
<evidence type="ECO:0000313" key="4">
    <source>
        <dbReference type="Proteomes" id="UP000229401"/>
    </source>
</evidence>
<dbReference type="EMBL" id="PFLI01000020">
    <property type="protein sequence ID" value="PIY72519.1"/>
    <property type="molecule type" value="Genomic_DNA"/>
</dbReference>
<dbReference type="InterPro" id="IPR022029">
    <property type="entry name" value="YoaR-like_PG-bd"/>
</dbReference>
<keyword evidence="1" id="KW-0812">Transmembrane</keyword>
<keyword evidence="1" id="KW-1133">Transmembrane helix</keyword>
<dbReference type="PANTHER" id="PTHR35788">
    <property type="entry name" value="EXPORTED PROTEIN-RELATED"/>
    <property type="match status" value="1"/>
</dbReference>
<feature type="transmembrane region" description="Helical" evidence="1">
    <location>
        <begin position="12"/>
        <end position="29"/>
    </location>
</feature>
<comment type="caution">
    <text evidence="3">The sequence shown here is derived from an EMBL/GenBank/DDBJ whole genome shotgun (WGS) entry which is preliminary data.</text>
</comment>
<dbReference type="InterPro" id="IPR052913">
    <property type="entry name" value="Glycopeptide_resist_protein"/>
</dbReference>
<name>A0A2M7QJM4_9BACT</name>
<organism evidence="3 4">
    <name type="scientific">Candidatus Roizmanbacteria bacterium CG_4_10_14_0_8_um_filter_33_9</name>
    <dbReference type="NCBI Taxonomy" id="1974826"/>
    <lineage>
        <taxon>Bacteria</taxon>
        <taxon>Candidatus Roizmaniibacteriota</taxon>
    </lineage>
</organism>
<evidence type="ECO:0000313" key="3">
    <source>
        <dbReference type="EMBL" id="PIY72519.1"/>
    </source>
</evidence>